<reference evidence="13" key="2">
    <citation type="submission" date="2015-01" db="EMBL/GenBank/DDBJ databases">
        <title>Evolutionary Origins and Diversification of the Mycorrhizal Mutualists.</title>
        <authorList>
            <consortium name="DOE Joint Genome Institute"/>
            <consortium name="Mycorrhizal Genomics Consortium"/>
            <person name="Kohler A."/>
            <person name="Kuo A."/>
            <person name="Nagy L.G."/>
            <person name="Floudas D."/>
            <person name="Copeland A."/>
            <person name="Barry K.W."/>
            <person name="Cichocki N."/>
            <person name="Veneault-Fourrey C."/>
            <person name="LaButti K."/>
            <person name="Lindquist E.A."/>
            <person name="Lipzen A."/>
            <person name="Lundell T."/>
            <person name="Morin E."/>
            <person name="Murat C."/>
            <person name="Riley R."/>
            <person name="Ohm R."/>
            <person name="Sun H."/>
            <person name="Tunlid A."/>
            <person name="Henrissat B."/>
            <person name="Grigoriev I.V."/>
            <person name="Hibbett D.S."/>
            <person name="Martin F."/>
        </authorList>
    </citation>
    <scope>NUCLEOTIDE SEQUENCE [LARGE SCALE GENOMIC DNA]</scope>
    <source>
        <strain evidence="13">Zn</strain>
    </source>
</reference>
<dbReference type="PANTHER" id="PTHR12145:SF38">
    <property type="entry name" value="MANNAN ENDO-1,6-ALPHA-MANNOSIDASE"/>
    <property type="match status" value="1"/>
</dbReference>
<evidence type="ECO:0000256" key="7">
    <source>
        <dbReference type="ARBA" id="ARBA00023136"/>
    </source>
</evidence>
<dbReference type="Gene3D" id="1.50.10.20">
    <property type="match status" value="1"/>
</dbReference>
<name>A0A0C3HZE2_OIDMZ</name>
<comment type="similarity">
    <text evidence="3 10">Belongs to the glycosyl hydrolase 76 family.</text>
</comment>
<dbReference type="Pfam" id="PF03663">
    <property type="entry name" value="Glyco_hydro_76"/>
    <property type="match status" value="1"/>
</dbReference>
<dbReference type="EC" id="3.2.1.101" evidence="4 10"/>
<protein>
    <recommendedName>
        <fullName evidence="4 10">Mannan endo-1,6-alpha-mannosidase</fullName>
        <ecNumber evidence="4 10">3.2.1.101</ecNumber>
    </recommendedName>
</protein>
<keyword evidence="5 11" id="KW-0732">Signal</keyword>
<evidence type="ECO:0000313" key="12">
    <source>
        <dbReference type="EMBL" id="KIN08210.1"/>
    </source>
</evidence>
<dbReference type="SUPFAM" id="SSF48208">
    <property type="entry name" value="Six-hairpin glycosidases"/>
    <property type="match status" value="1"/>
</dbReference>
<dbReference type="PIRSF" id="PIRSF016302">
    <property type="entry name" value="Man_a_manosd"/>
    <property type="match status" value="1"/>
</dbReference>
<dbReference type="InterPro" id="IPR008928">
    <property type="entry name" value="6-hairpin_glycosidase_sf"/>
</dbReference>
<dbReference type="GO" id="GO:0008496">
    <property type="term" value="F:mannan endo-1,6-alpha-mannosidase activity"/>
    <property type="evidence" value="ECO:0007669"/>
    <property type="project" value="UniProtKB-UniRule"/>
</dbReference>
<evidence type="ECO:0000256" key="3">
    <source>
        <dbReference type="ARBA" id="ARBA00009699"/>
    </source>
</evidence>
<gene>
    <name evidence="12" type="ORF">OIDMADRAFT_187440</name>
</gene>
<dbReference type="OrthoDB" id="4187847at2759"/>
<evidence type="ECO:0000313" key="13">
    <source>
        <dbReference type="Proteomes" id="UP000054321"/>
    </source>
</evidence>
<keyword evidence="13" id="KW-1185">Reference proteome</keyword>
<evidence type="ECO:0000256" key="8">
    <source>
        <dbReference type="ARBA" id="ARBA00023180"/>
    </source>
</evidence>
<dbReference type="PANTHER" id="PTHR12145">
    <property type="entry name" value="MANNAN ENDO-1,6-ALPHA-MANNOSIDASE DCW1"/>
    <property type="match status" value="1"/>
</dbReference>
<dbReference type="GO" id="GO:0016052">
    <property type="term" value="P:carbohydrate catabolic process"/>
    <property type="evidence" value="ECO:0007669"/>
    <property type="project" value="InterPro"/>
</dbReference>
<keyword evidence="9 10" id="KW-0326">Glycosidase</keyword>
<dbReference type="InParanoid" id="A0A0C3HZE2"/>
<keyword evidence="6 10" id="KW-0378">Hydrolase</keyword>
<proteinExistence type="inferred from homology"/>
<dbReference type="FunFam" id="1.50.10.20:FF:000006">
    <property type="entry name" value="Mannan endo-1,6-alpha-mannosidase"/>
    <property type="match status" value="1"/>
</dbReference>
<accession>A0A0C3HZE2</accession>
<evidence type="ECO:0000256" key="1">
    <source>
        <dbReference type="ARBA" id="ARBA00001452"/>
    </source>
</evidence>
<evidence type="ECO:0000256" key="5">
    <source>
        <dbReference type="ARBA" id="ARBA00022729"/>
    </source>
</evidence>
<dbReference type="AlphaFoldDB" id="A0A0C3HZE2"/>
<dbReference type="InterPro" id="IPR005198">
    <property type="entry name" value="Glyco_hydro_76"/>
</dbReference>
<evidence type="ECO:0000256" key="10">
    <source>
        <dbReference type="PIRNR" id="PIRNR016302"/>
    </source>
</evidence>
<organism evidence="12 13">
    <name type="scientific">Oidiodendron maius (strain Zn)</name>
    <dbReference type="NCBI Taxonomy" id="913774"/>
    <lineage>
        <taxon>Eukaryota</taxon>
        <taxon>Fungi</taxon>
        <taxon>Dikarya</taxon>
        <taxon>Ascomycota</taxon>
        <taxon>Pezizomycotina</taxon>
        <taxon>Leotiomycetes</taxon>
        <taxon>Leotiomycetes incertae sedis</taxon>
        <taxon>Myxotrichaceae</taxon>
        <taxon>Oidiodendron</taxon>
    </lineage>
</organism>
<evidence type="ECO:0000256" key="9">
    <source>
        <dbReference type="ARBA" id="ARBA00023295"/>
    </source>
</evidence>
<feature type="signal peptide" evidence="11">
    <location>
        <begin position="1"/>
        <end position="20"/>
    </location>
</feature>
<keyword evidence="7" id="KW-0472">Membrane</keyword>
<evidence type="ECO:0000256" key="2">
    <source>
        <dbReference type="ARBA" id="ARBA00004308"/>
    </source>
</evidence>
<evidence type="ECO:0000256" key="6">
    <source>
        <dbReference type="ARBA" id="ARBA00022801"/>
    </source>
</evidence>
<reference evidence="12 13" key="1">
    <citation type="submission" date="2014-04" db="EMBL/GenBank/DDBJ databases">
        <authorList>
            <consortium name="DOE Joint Genome Institute"/>
            <person name="Kuo A."/>
            <person name="Martino E."/>
            <person name="Perotto S."/>
            <person name="Kohler A."/>
            <person name="Nagy L.G."/>
            <person name="Floudas D."/>
            <person name="Copeland A."/>
            <person name="Barry K.W."/>
            <person name="Cichocki N."/>
            <person name="Veneault-Fourrey C."/>
            <person name="LaButti K."/>
            <person name="Lindquist E.A."/>
            <person name="Lipzen A."/>
            <person name="Lundell T."/>
            <person name="Morin E."/>
            <person name="Murat C."/>
            <person name="Sun H."/>
            <person name="Tunlid A."/>
            <person name="Henrissat B."/>
            <person name="Grigoriev I.V."/>
            <person name="Hibbett D.S."/>
            <person name="Martin F."/>
            <person name="Nordberg H.P."/>
            <person name="Cantor M.N."/>
            <person name="Hua S.X."/>
        </authorList>
    </citation>
    <scope>NUCLEOTIDE SEQUENCE [LARGE SCALE GENOMIC DNA]</scope>
    <source>
        <strain evidence="12 13">Zn</strain>
    </source>
</reference>
<dbReference type="Proteomes" id="UP000054321">
    <property type="component" value="Unassembled WGS sequence"/>
</dbReference>
<comment type="subcellular location">
    <subcellularLocation>
        <location evidence="2">Endomembrane system</location>
    </subcellularLocation>
</comment>
<feature type="chain" id="PRO_5002165425" description="Mannan endo-1,6-alpha-mannosidase" evidence="11">
    <location>
        <begin position="21"/>
        <end position="414"/>
    </location>
</feature>
<dbReference type="GO" id="GO:0009272">
    <property type="term" value="P:fungal-type cell wall biogenesis"/>
    <property type="evidence" value="ECO:0007669"/>
    <property type="project" value="TreeGrafter"/>
</dbReference>
<evidence type="ECO:0000256" key="4">
    <source>
        <dbReference type="ARBA" id="ARBA00012350"/>
    </source>
</evidence>
<dbReference type="HOGENOM" id="CLU_025694_1_2_1"/>
<sequence>MRITKTLAALAVLAAPFARALQLDVNDKTSIKNAASNIAYNLMTFYTGNVTNTPATIAILPNPYYWWEAGAMWGAMVDYYHYTGDPSYNEVTLQALNSQVGPYSDFMMPNQQFDEGNDDQSFWGFAAMSAAEKNYPPPSGSYSWIELTENLWNTQVNRWDVTSCGGGLKWQIFPSNKGYDYKNSISNGAFFQLSARLARFTGNQTYLDWALKSYDWSVSIGLIDAEYHVYDGTDDSKNCSDHSPVIWTYNTAVYLYGAAVLYNYTDGSDLWTERTKGFLSASSQYFNPFGNASNIMVETACEPSNTCDTDQYSFKGYLSRFMWASTLMAPFTKSQITAYLQGSSMAAAKACSGGAKGDTCGQHWYWNTAYDGYSGVGQQMSALETIQGLLAADSVPPLTDEELEPASKGSNSCS</sequence>
<dbReference type="InterPro" id="IPR014480">
    <property type="entry name" value="Mannan-1_6-alpha_mannosidase"/>
</dbReference>
<comment type="catalytic activity">
    <reaction evidence="1 10">
        <text>Random hydrolysis of (1-&gt;6)-alpha-D-mannosidic linkages in unbranched (1-&gt;6)-mannans.</text>
        <dbReference type="EC" id="3.2.1.101"/>
    </reaction>
</comment>
<dbReference type="EMBL" id="KN832870">
    <property type="protein sequence ID" value="KIN08210.1"/>
    <property type="molecule type" value="Genomic_DNA"/>
</dbReference>
<keyword evidence="8" id="KW-0325">Glycoprotein</keyword>
<evidence type="ECO:0000256" key="11">
    <source>
        <dbReference type="SAM" id="SignalP"/>
    </source>
</evidence>
<dbReference type="GO" id="GO:0012505">
    <property type="term" value="C:endomembrane system"/>
    <property type="evidence" value="ECO:0007669"/>
    <property type="project" value="UniProtKB-SubCell"/>
</dbReference>
<dbReference type="STRING" id="913774.A0A0C3HZE2"/>